<evidence type="ECO:0000313" key="2">
    <source>
        <dbReference type="Proteomes" id="UP000078046"/>
    </source>
</evidence>
<feature type="non-terminal residue" evidence="1">
    <location>
        <position position="63"/>
    </location>
</feature>
<keyword evidence="2" id="KW-1185">Reference proteome</keyword>
<dbReference type="AlphaFoldDB" id="A0A177APU1"/>
<reference evidence="1 2" key="1">
    <citation type="submission" date="2016-04" db="EMBL/GenBank/DDBJ databases">
        <title>The genome of Intoshia linei affirms orthonectids as highly simplified spiralians.</title>
        <authorList>
            <person name="Mikhailov K.V."/>
            <person name="Slusarev G.S."/>
            <person name="Nikitin M.A."/>
            <person name="Logacheva M.D."/>
            <person name="Penin A."/>
            <person name="Aleoshin V."/>
            <person name="Panchin Y.V."/>
        </authorList>
    </citation>
    <scope>NUCLEOTIDE SEQUENCE [LARGE SCALE GENOMIC DNA]</scope>
    <source>
        <strain evidence="1">Intl2013</strain>
        <tissue evidence="1">Whole animal</tissue>
    </source>
</reference>
<name>A0A177APU1_9BILA</name>
<gene>
    <name evidence="1" type="ORF">A3Q56_08259</name>
</gene>
<organism evidence="1 2">
    <name type="scientific">Intoshia linei</name>
    <dbReference type="NCBI Taxonomy" id="1819745"/>
    <lineage>
        <taxon>Eukaryota</taxon>
        <taxon>Metazoa</taxon>
        <taxon>Spiralia</taxon>
        <taxon>Lophotrochozoa</taxon>
        <taxon>Mesozoa</taxon>
        <taxon>Orthonectida</taxon>
        <taxon>Rhopaluridae</taxon>
        <taxon>Intoshia</taxon>
    </lineage>
</organism>
<comment type="caution">
    <text evidence="1">The sequence shown here is derived from an EMBL/GenBank/DDBJ whole genome shotgun (WGS) entry which is preliminary data.</text>
</comment>
<dbReference type="EMBL" id="LWCA01002197">
    <property type="protein sequence ID" value="OAF64037.1"/>
    <property type="molecule type" value="Genomic_DNA"/>
</dbReference>
<sequence length="63" mass="7501">MDLNNEECEKHVDNLEERLANLNPSHQLLQYYRKKICDFVSENSIILNRLEKYNDSCVDQVIC</sequence>
<dbReference type="Proteomes" id="UP000078046">
    <property type="component" value="Unassembled WGS sequence"/>
</dbReference>
<dbReference type="OrthoDB" id="191169at2759"/>
<accession>A0A177APU1</accession>
<evidence type="ECO:0000313" key="1">
    <source>
        <dbReference type="EMBL" id="OAF64037.1"/>
    </source>
</evidence>
<protein>
    <submittedName>
        <fullName evidence="1">Uncharacterized protein</fullName>
    </submittedName>
</protein>
<proteinExistence type="predicted"/>